<proteinExistence type="predicted"/>
<gene>
    <name evidence="2" type="ORF">TNIN_296911</name>
</gene>
<reference evidence="2" key="1">
    <citation type="submission" date="2020-08" db="EMBL/GenBank/DDBJ databases">
        <title>Multicomponent nature underlies the extraordinary mechanical properties of spider dragline silk.</title>
        <authorList>
            <person name="Kono N."/>
            <person name="Nakamura H."/>
            <person name="Mori M."/>
            <person name="Yoshida Y."/>
            <person name="Ohtoshi R."/>
            <person name="Malay A.D."/>
            <person name="Moran D.A.P."/>
            <person name="Tomita M."/>
            <person name="Numata K."/>
            <person name="Arakawa K."/>
        </authorList>
    </citation>
    <scope>NUCLEOTIDE SEQUENCE</scope>
</reference>
<evidence type="ECO:0008006" key="4">
    <source>
        <dbReference type="Google" id="ProtNLM"/>
    </source>
</evidence>
<dbReference type="EMBL" id="BMAV01012338">
    <property type="protein sequence ID" value="GFY58918.1"/>
    <property type="molecule type" value="Genomic_DNA"/>
</dbReference>
<sequence length="253" mass="28462">MSGRDEASSEERCMEYDAVDPTLDIEQHCAFIRAQEKEIAYHEPPKFTLPLEEFPELPLAPAKNPILIPNNPGSKNFKNKNSPGNGEFVSPSKHSKKPKMLENSDISTVVSNKYSALAGATANTDLDQTSGPVANKITPIMLRCTKNFNLILQQLEKDFLKSTNKLTGKYIKINSTYEEEQRKITSYLKLKNEQFFVFDPPASCPQKIVLKGLPTSTDIQDIKSDLKNQGYIVERIAHLTKSKIKNSPYPSLW</sequence>
<keyword evidence="3" id="KW-1185">Reference proteome</keyword>
<dbReference type="Proteomes" id="UP000886998">
    <property type="component" value="Unassembled WGS sequence"/>
</dbReference>
<protein>
    <recommendedName>
        <fullName evidence="4">Pre-C2HC domain-containing protein</fullName>
    </recommendedName>
</protein>
<organism evidence="2 3">
    <name type="scientific">Trichonephila inaurata madagascariensis</name>
    <dbReference type="NCBI Taxonomy" id="2747483"/>
    <lineage>
        <taxon>Eukaryota</taxon>
        <taxon>Metazoa</taxon>
        <taxon>Ecdysozoa</taxon>
        <taxon>Arthropoda</taxon>
        <taxon>Chelicerata</taxon>
        <taxon>Arachnida</taxon>
        <taxon>Araneae</taxon>
        <taxon>Araneomorphae</taxon>
        <taxon>Entelegynae</taxon>
        <taxon>Araneoidea</taxon>
        <taxon>Nephilidae</taxon>
        <taxon>Trichonephila</taxon>
        <taxon>Trichonephila inaurata</taxon>
    </lineage>
</organism>
<dbReference type="AlphaFoldDB" id="A0A8X6XTN6"/>
<accession>A0A8X6XTN6</accession>
<feature type="compositionally biased region" description="Polar residues" evidence="1">
    <location>
        <begin position="71"/>
        <end position="84"/>
    </location>
</feature>
<evidence type="ECO:0000313" key="3">
    <source>
        <dbReference type="Proteomes" id="UP000886998"/>
    </source>
</evidence>
<evidence type="ECO:0000256" key="1">
    <source>
        <dbReference type="SAM" id="MobiDB-lite"/>
    </source>
</evidence>
<name>A0A8X6XTN6_9ARAC</name>
<evidence type="ECO:0000313" key="2">
    <source>
        <dbReference type="EMBL" id="GFY58918.1"/>
    </source>
</evidence>
<comment type="caution">
    <text evidence="2">The sequence shown here is derived from an EMBL/GenBank/DDBJ whole genome shotgun (WGS) entry which is preliminary data.</text>
</comment>
<feature type="region of interest" description="Disordered" evidence="1">
    <location>
        <begin position="70"/>
        <end position="101"/>
    </location>
</feature>